<keyword evidence="2" id="KW-1185">Reference proteome</keyword>
<evidence type="ECO:0000313" key="2">
    <source>
        <dbReference type="Proteomes" id="UP000635885"/>
    </source>
</evidence>
<reference evidence="2" key="1">
    <citation type="journal article" date="2019" name="Int. J. Syst. Evol. Microbiol.">
        <title>The Global Catalogue of Microorganisms (GCM) 10K type strain sequencing project: providing services to taxonomists for standard genome sequencing and annotation.</title>
        <authorList>
            <consortium name="The Broad Institute Genomics Platform"/>
            <consortium name="The Broad Institute Genome Sequencing Center for Infectious Disease"/>
            <person name="Wu L."/>
            <person name="Ma J."/>
        </authorList>
    </citation>
    <scope>NUCLEOTIDE SEQUENCE [LARGE SCALE GENOMIC DNA]</scope>
    <source>
        <strain evidence="2">CGMCC 1.12479</strain>
    </source>
</reference>
<sequence>MFDQNNEFYFLNNLDKSSTENKPLQAFHLIGMKKIINAEMGMPNLLRKEIEEVKKK</sequence>
<accession>A0ABQ1N209</accession>
<name>A0ABQ1N209_9BACT</name>
<dbReference type="EMBL" id="BMFD01000016">
    <property type="protein sequence ID" value="GGC51696.1"/>
    <property type="molecule type" value="Genomic_DNA"/>
</dbReference>
<protein>
    <submittedName>
        <fullName evidence="1">Uncharacterized protein</fullName>
    </submittedName>
</protein>
<organism evidence="1 2">
    <name type="scientific">Belliella aquatica</name>
    <dbReference type="NCBI Taxonomy" id="1323734"/>
    <lineage>
        <taxon>Bacteria</taxon>
        <taxon>Pseudomonadati</taxon>
        <taxon>Bacteroidota</taxon>
        <taxon>Cytophagia</taxon>
        <taxon>Cytophagales</taxon>
        <taxon>Cyclobacteriaceae</taxon>
        <taxon>Belliella</taxon>
    </lineage>
</organism>
<dbReference type="RefSeq" id="WP_188444186.1">
    <property type="nucleotide sequence ID" value="NZ_BMFD01000016.1"/>
</dbReference>
<dbReference type="Proteomes" id="UP000635885">
    <property type="component" value="Unassembled WGS sequence"/>
</dbReference>
<gene>
    <name evidence="1" type="ORF">GCM10010993_32750</name>
</gene>
<comment type="caution">
    <text evidence="1">The sequence shown here is derived from an EMBL/GenBank/DDBJ whole genome shotgun (WGS) entry which is preliminary data.</text>
</comment>
<evidence type="ECO:0000313" key="1">
    <source>
        <dbReference type="EMBL" id="GGC51696.1"/>
    </source>
</evidence>
<proteinExistence type="predicted"/>